<comment type="subcellular location">
    <subcellularLocation>
        <location evidence="1">Membrane</location>
        <topology evidence="1">Single-pass type I membrane protein</topology>
    </subcellularLocation>
</comment>
<evidence type="ECO:0008006" key="16">
    <source>
        <dbReference type="Google" id="ProtNLM"/>
    </source>
</evidence>
<sequence>MWYAFIQTDNELRYMGDGVLLQVLSGEPDYTGQDGTYSSSPITFDPAFLDFEDQPVGMPHMQQVTVQNLDPDKSLHLLSISGSTQHFHCSFFQDKKVPPGGNTTFEVVFLARQVGSVENTLFIHTSERSYKYQVFGVGIPNPYRIRPILGAKVPVNSSFSPLIHMHNPHSSTLQVQEIFTTGGDLHLELPTGEKEAPRELWEIPPFETKPIMKASFLGRIEDNHTAFIRIRTNKEQDESILVLPVEVEVSSAPGIYSPLEMLDFGILRTQDEPKTLRLSLLNSGPKPVYIMNITVHPPNPAVSIEFRPTQLKSDVLHPAAVALISFNGDSPSVNITRDFTVTNTFNFTLVIYNITLGEEMQEYFSIENFSPPVFLAPQQSAHVITLRFNPQGLVLHFNSELQLHTNASCFSIPISVYDGMLKVIHHRPETQKGRLDFGTLGVGERRSMKFTLRNDNPVDVTVTKYYNNMDKASVELVGVEKGNGTFFTFVLPPYHFAVFTVNLIAPNTEGHRSAQVMIFWKFDILPQKESKELFKYIPITLTTAEGSLKLIPPKLLLEQCFPGKNCRQNLIIHSSFRVKMSVWEVTFSPADNRFYYISRDEFGVPLAPYKDTDIGTIYFDLKRDCQEECYVGLPTQSHAGHHWLLGCGLNKDVADTDQINVTMNIDTDKAHGFLFQVQAHLRWPSIAKKRRIQFPLSQIGNVSVTEFLVENPADVSVVIQVLPLSSYPSPHTVLELLADSLFNDLSDFIDTEDATIFNLPPLVESSNSTSDIESILGVKPHRNSIAILLPGGKTKKIKVEFRPKDDTPKTSLLLIRNNLTIIDAVVLTGQGGRGELRFSNRKPGSNSPLLFEMTDKHLKNCDKKRQNKSIPPNFSVKRTFTARNIGQLPFYVHGFSISSSPCEGYGFKVLDCHGFELLPNNSRKIDLVFTPDFTMSRIRRVLTLHTSLGPTINYTLQATIPAHMLSKCAAALPRPQWEPIIYYSTICIMGFLLFCIFVAAYFEADRIFHSDMFQRRLKVSSSTQTFDKGKVFDLKTIAGVRGHDGQASPTCQYQNSRIASQVNNNSKGYSIMSNGHMDMIPPHMIRRSRKETPPRNSRLLLPLRFLWNTIWNWSWTSGDGSFLAAGGVSKDSSSPGTVSYKSHKNAFSDKNSQDGNGLLNGKGESNRSRRTPNKESSWLTRVFSLITSLSVESSKSSPTSTASKKQHVERTSGKSTQNNVQHSHADHEVSMMHHSNRKTTDRDPSMDRVQLPQEPVMQQLVEDDADDEETIRKEVKKSKQKKYRIEQKRPRERYTDLDRDDTSSTTTESSSCLETDDKAYSTRDTTPDLQLPKNKKVKSKSRREKVKTVNKEEDDNEEEYIITSKSKALKVIKGDTTDSFGGNILRPSTLELPYTTKLEARQSSSGVDQLGMITATSGPLITGRNGKSGKTKTRNVIDGALPQDMNSADDVYDQGDTVWDMPSPQSPGDLGQLSLQTEHFLKAQQNKLGEDLAAIGSHSPTLTCSVSPSLNDLSVMKTLPGKYPPTPGGMESNSPTSSSKHPGAIGSKPLTQNGISSGSVYKKSPWSQLGASGASPCTPEPVSMNSTFGLCPVQEDIQPTLVSLPDIEPLKTTYQNNIFPGLQDGLGPLNVGTYGQQPASQPVLPETTSSSVLMQLQAERRKRRLEYQQNLHSREDWTGFDMAHPHGGTAAAAADGLMWNQATSVPNTTDGWSTLSDSPQHMADMWGSNPVLPVSTSGDWSTSMWGASSSELNRNNNSPLMNLTPPLDSGPTSSAQDAGSPSFIGRFDPFSTMASIWNPPVSNAYNGSNWGLSGSDKPEN</sequence>
<evidence type="ECO:0000313" key="14">
    <source>
        <dbReference type="EMBL" id="KAK2170432.1"/>
    </source>
</evidence>
<feature type="compositionally biased region" description="Low complexity" evidence="7">
    <location>
        <begin position="1303"/>
        <end position="1313"/>
    </location>
</feature>
<organism evidence="14 15">
    <name type="scientific">Paralvinella palmiformis</name>
    <dbReference type="NCBI Taxonomy" id="53620"/>
    <lineage>
        <taxon>Eukaryota</taxon>
        <taxon>Metazoa</taxon>
        <taxon>Spiralia</taxon>
        <taxon>Lophotrochozoa</taxon>
        <taxon>Annelida</taxon>
        <taxon>Polychaeta</taxon>
        <taxon>Sedentaria</taxon>
        <taxon>Canalipalpata</taxon>
        <taxon>Terebellida</taxon>
        <taxon>Terebelliformia</taxon>
        <taxon>Alvinellidae</taxon>
        <taxon>Paralvinella</taxon>
    </lineage>
</organism>
<evidence type="ECO:0000259" key="12">
    <source>
        <dbReference type="Pfam" id="PF24499"/>
    </source>
</evidence>
<dbReference type="PANTHER" id="PTHR22050:SF0">
    <property type="entry name" value="TRANSMEMBRANE PROTEIN 131 HOMOLOG"/>
    <property type="match status" value="1"/>
</dbReference>
<feature type="compositionally biased region" description="Polar residues" evidence="7">
    <location>
        <begin position="1744"/>
        <end position="1761"/>
    </location>
</feature>
<feature type="compositionally biased region" description="Polar residues" evidence="7">
    <location>
        <begin position="1549"/>
        <end position="1562"/>
    </location>
</feature>
<dbReference type="InterPro" id="IPR022113">
    <property type="entry name" value="TMEM131L_N"/>
</dbReference>
<evidence type="ECO:0000256" key="5">
    <source>
        <dbReference type="ARBA" id="ARBA00022989"/>
    </source>
</evidence>
<dbReference type="Pfam" id="PF12371">
    <property type="entry name" value="TMEM131_like_N"/>
    <property type="match status" value="1"/>
</dbReference>
<dbReference type="InterPro" id="IPR055436">
    <property type="entry name" value="Ig_TMEM131L_4"/>
</dbReference>
<feature type="compositionally biased region" description="Polar residues" evidence="7">
    <location>
        <begin position="1130"/>
        <end position="1140"/>
    </location>
</feature>
<dbReference type="InterPro" id="IPR039877">
    <property type="entry name" value="TMEM131-like"/>
</dbReference>
<feature type="region of interest" description="Disordered" evidence="7">
    <location>
        <begin position="1190"/>
        <end position="1358"/>
    </location>
</feature>
<dbReference type="PANTHER" id="PTHR22050">
    <property type="entry name" value="RW1 PROTEIN HOMOLOG"/>
    <property type="match status" value="1"/>
</dbReference>
<evidence type="ECO:0000259" key="9">
    <source>
        <dbReference type="Pfam" id="PF12371"/>
    </source>
</evidence>
<keyword evidence="4" id="KW-0732">Signal</keyword>
<dbReference type="Gene3D" id="2.60.40.10">
    <property type="entry name" value="Immunoglobulins"/>
    <property type="match status" value="1"/>
</dbReference>
<evidence type="ECO:0000256" key="8">
    <source>
        <dbReference type="SAM" id="Phobius"/>
    </source>
</evidence>
<dbReference type="InterPro" id="IPR055435">
    <property type="entry name" value="Ig_TMEM131L_3"/>
</dbReference>
<feature type="region of interest" description="Disordered" evidence="7">
    <location>
        <begin position="1127"/>
        <end position="1175"/>
    </location>
</feature>
<evidence type="ECO:0000256" key="4">
    <source>
        <dbReference type="ARBA" id="ARBA00022729"/>
    </source>
</evidence>
<dbReference type="Pfam" id="PF24495">
    <property type="entry name" value="Ig_TMEM131_2"/>
    <property type="match status" value="1"/>
</dbReference>
<evidence type="ECO:0000259" key="10">
    <source>
        <dbReference type="Pfam" id="PF24495"/>
    </source>
</evidence>
<feature type="domain" description="TMEM131L fourth Ig-like" evidence="12">
    <location>
        <begin position="692"/>
        <end position="831"/>
    </location>
</feature>
<evidence type="ECO:0000256" key="1">
    <source>
        <dbReference type="ARBA" id="ARBA00004479"/>
    </source>
</evidence>
<feature type="compositionally biased region" description="Polar residues" evidence="7">
    <location>
        <begin position="1798"/>
        <end position="1812"/>
    </location>
</feature>
<dbReference type="Pfam" id="PF24499">
    <property type="entry name" value="Ig_TMEM131L_4"/>
    <property type="match status" value="1"/>
</dbReference>
<evidence type="ECO:0000313" key="15">
    <source>
        <dbReference type="Proteomes" id="UP001208570"/>
    </source>
</evidence>
<keyword evidence="6 8" id="KW-0472">Membrane</keyword>
<name>A0AAD9KFZ4_9ANNE</name>
<feature type="region of interest" description="Disordered" evidence="7">
    <location>
        <begin position="1744"/>
        <end position="1783"/>
    </location>
</feature>
<evidence type="ECO:0000259" key="11">
    <source>
        <dbReference type="Pfam" id="PF24498"/>
    </source>
</evidence>
<dbReference type="GO" id="GO:0016020">
    <property type="term" value="C:membrane"/>
    <property type="evidence" value="ECO:0007669"/>
    <property type="project" value="UniProtKB-SubCell"/>
</dbReference>
<feature type="compositionally biased region" description="Polar residues" evidence="7">
    <location>
        <begin position="1531"/>
        <end position="1540"/>
    </location>
</feature>
<feature type="domain" description="Transmembrane protein 131-like N-terminal" evidence="9">
    <location>
        <begin position="43"/>
        <end position="125"/>
    </location>
</feature>
<feature type="region of interest" description="Disordered" evidence="7">
    <location>
        <begin position="1798"/>
        <end position="1820"/>
    </location>
</feature>
<keyword evidence="15" id="KW-1185">Reference proteome</keyword>
<feature type="transmembrane region" description="Helical" evidence="8">
    <location>
        <begin position="980"/>
        <end position="1002"/>
    </location>
</feature>
<dbReference type="Pfam" id="PF24501">
    <property type="entry name" value="Ig_TMEM131L_5"/>
    <property type="match status" value="1"/>
</dbReference>
<feature type="compositionally biased region" description="Polar residues" evidence="7">
    <location>
        <begin position="1770"/>
        <end position="1779"/>
    </location>
</feature>
<dbReference type="EMBL" id="JAODUP010000003">
    <property type="protein sequence ID" value="KAK2170432.1"/>
    <property type="molecule type" value="Genomic_DNA"/>
</dbReference>
<feature type="domain" description="TMEM131 second Ig-like" evidence="10">
    <location>
        <begin position="142"/>
        <end position="231"/>
    </location>
</feature>
<evidence type="ECO:0000256" key="2">
    <source>
        <dbReference type="ARBA" id="ARBA00006682"/>
    </source>
</evidence>
<keyword evidence="3 8" id="KW-0812">Transmembrane</keyword>
<dbReference type="InterPro" id="IPR056311">
    <property type="entry name" value="TMEM131_Ig_2"/>
</dbReference>
<feature type="domain" description="TMEM131L third Ig-like" evidence="11">
    <location>
        <begin position="336"/>
        <end position="417"/>
    </location>
</feature>
<feature type="compositionally biased region" description="Polar residues" evidence="7">
    <location>
        <begin position="1213"/>
        <end position="1222"/>
    </location>
</feature>
<comment type="similarity">
    <text evidence="2">Belongs to the TMEM131 family.</text>
</comment>
<dbReference type="InterPro" id="IPR055437">
    <property type="entry name" value="TMEM131L_Ig_5"/>
</dbReference>
<dbReference type="Proteomes" id="UP001208570">
    <property type="component" value="Unassembled WGS sequence"/>
</dbReference>
<feature type="region of interest" description="Disordered" evidence="7">
    <location>
        <begin position="1519"/>
        <end position="1562"/>
    </location>
</feature>
<feature type="domain" description="TMEM131L fifth Ig-like" evidence="13">
    <location>
        <begin position="884"/>
        <end position="949"/>
    </location>
</feature>
<evidence type="ECO:0000256" key="7">
    <source>
        <dbReference type="SAM" id="MobiDB-lite"/>
    </source>
</evidence>
<gene>
    <name evidence="14" type="ORF">LSH36_3g30072</name>
</gene>
<comment type="caution">
    <text evidence="14">The sequence shown here is derived from an EMBL/GenBank/DDBJ whole genome shotgun (WGS) entry which is preliminary data.</text>
</comment>
<evidence type="ECO:0000256" key="3">
    <source>
        <dbReference type="ARBA" id="ARBA00022692"/>
    </source>
</evidence>
<reference evidence="14" key="1">
    <citation type="journal article" date="2023" name="Mol. Biol. Evol.">
        <title>Third-Generation Sequencing Reveals the Adaptive Role of the Epigenome in Three Deep-Sea Polychaetes.</title>
        <authorList>
            <person name="Perez M."/>
            <person name="Aroh O."/>
            <person name="Sun Y."/>
            <person name="Lan Y."/>
            <person name="Juniper S.K."/>
            <person name="Young C.R."/>
            <person name="Angers B."/>
            <person name="Qian P.Y."/>
        </authorList>
    </citation>
    <scope>NUCLEOTIDE SEQUENCE</scope>
    <source>
        <strain evidence="14">P08H-3</strain>
    </source>
</reference>
<dbReference type="Pfam" id="PF24498">
    <property type="entry name" value="Ig_TMEM131L_3"/>
    <property type="match status" value="1"/>
</dbReference>
<proteinExistence type="inferred from homology"/>
<protein>
    <recommendedName>
        <fullName evidence="16">Transmembrane protein 131</fullName>
    </recommendedName>
</protein>
<feature type="compositionally biased region" description="Basic residues" evidence="7">
    <location>
        <begin position="1333"/>
        <end position="1345"/>
    </location>
</feature>
<accession>A0AAD9KFZ4</accession>
<evidence type="ECO:0000256" key="6">
    <source>
        <dbReference type="ARBA" id="ARBA00023136"/>
    </source>
</evidence>
<evidence type="ECO:0000259" key="13">
    <source>
        <dbReference type="Pfam" id="PF24501"/>
    </source>
</evidence>
<feature type="compositionally biased region" description="Basic and acidic residues" evidence="7">
    <location>
        <begin position="1283"/>
        <end position="1302"/>
    </location>
</feature>
<dbReference type="InterPro" id="IPR013783">
    <property type="entry name" value="Ig-like_fold"/>
</dbReference>
<keyword evidence="5 8" id="KW-1133">Transmembrane helix</keyword>
<feature type="compositionally biased region" description="Low complexity" evidence="7">
    <location>
        <begin position="1190"/>
        <end position="1203"/>
    </location>
</feature>